<dbReference type="EMBL" id="UINC01015672">
    <property type="protein sequence ID" value="SVA65829.1"/>
    <property type="molecule type" value="Genomic_DNA"/>
</dbReference>
<dbReference type="AlphaFoldDB" id="A0A381XM93"/>
<feature type="non-terminal residue" evidence="1">
    <location>
        <position position="52"/>
    </location>
</feature>
<sequence length="52" mass="5711">VIINEVMQEPMPIGFFSDGRGGGVYPSCWDEDDDNWSALPDLNRGPPDGCLQ</sequence>
<name>A0A381XM93_9ZZZZ</name>
<proteinExistence type="predicted"/>
<gene>
    <name evidence="1" type="ORF">METZ01_LOCUS118683</name>
</gene>
<evidence type="ECO:0000313" key="1">
    <source>
        <dbReference type="EMBL" id="SVA65829.1"/>
    </source>
</evidence>
<feature type="non-terminal residue" evidence="1">
    <location>
        <position position="1"/>
    </location>
</feature>
<reference evidence="1" key="1">
    <citation type="submission" date="2018-05" db="EMBL/GenBank/DDBJ databases">
        <authorList>
            <person name="Lanie J.A."/>
            <person name="Ng W.-L."/>
            <person name="Kazmierczak K.M."/>
            <person name="Andrzejewski T.M."/>
            <person name="Davidsen T.M."/>
            <person name="Wayne K.J."/>
            <person name="Tettelin H."/>
            <person name="Glass J.I."/>
            <person name="Rusch D."/>
            <person name="Podicherti R."/>
            <person name="Tsui H.-C.T."/>
            <person name="Winkler M.E."/>
        </authorList>
    </citation>
    <scope>NUCLEOTIDE SEQUENCE</scope>
</reference>
<protein>
    <submittedName>
        <fullName evidence="1">Uncharacterized protein</fullName>
    </submittedName>
</protein>
<accession>A0A381XM93</accession>
<organism evidence="1">
    <name type="scientific">marine metagenome</name>
    <dbReference type="NCBI Taxonomy" id="408172"/>
    <lineage>
        <taxon>unclassified sequences</taxon>
        <taxon>metagenomes</taxon>
        <taxon>ecological metagenomes</taxon>
    </lineage>
</organism>